<dbReference type="AlphaFoldDB" id="A0A4Y2ULW5"/>
<accession>A0A4Y2ULW5</accession>
<dbReference type="EMBL" id="BGPR01038227">
    <property type="protein sequence ID" value="GBO14035.1"/>
    <property type="molecule type" value="Genomic_DNA"/>
</dbReference>
<reference evidence="2 3" key="1">
    <citation type="journal article" date="2019" name="Sci. Rep.">
        <title>Orb-weaving spider Araneus ventricosus genome elucidates the spidroin gene catalogue.</title>
        <authorList>
            <person name="Kono N."/>
            <person name="Nakamura H."/>
            <person name="Ohtoshi R."/>
            <person name="Moran D.A.P."/>
            <person name="Shinohara A."/>
            <person name="Yoshida Y."/>
            <person name="Fujiwara M."/>
            <person name="Mori M."/>
            <person name="Tomita M."/>
            <person name="Arakawa K."/>
        </authorList>
    </citation>
    <scope>NUCLEOTIDE SEQUENCE [LARGE SCALE GENOMIC DNA]</scope>
</reference>
<sequence>MRQERRTKKKQKNKRNRRLADYGTNISKRKKPKGSDKTQRNSQIAWHCVIQEKSEETEEQEILISTTCSQKKTRRNKTDERNNDCK</sequence>
<evidence type="ECO:0000313" key="3">
    <source>
        <dbReference type="Proteomes" id="UP000499080"/>
    </source>
</evidence>
<dbReference type="Proteomes" id="UP000499080">
    <property type="component" value="Unassembled WGS sequence"/>
</dbReference>
<name>A0A4Y2ULW5_ARAVE</name>
<comment type="caution">
    <text evidence="2">The sequence shown here is derived from an EMBL/GenBank/DDBJ whole genome shotgun (WGS) entry which is preliminary data.</text>
</comment>
<organism evidence="2 3">
    <name type="scientific">Araneus ventricosus</name>
    <name type="common">Orbweaver spider</name>
    <name type="synonym">Epeira ventricosa</name>
    <dbReference type="NCBI Taxonomy" id="182803"/>
    <lineage>
        <taxon>Eukaryota</taxon>
        <taxon>Metazoa</taxon>
        <taxon>Ecdysozoa</taxon>
        <taxon>Arthropoda</taxon>
        <taxon>Chelicerata</taxon>
        <taxon>Arachnida</taxon>
        <taxon>Araneae</taxon>
        <taxon>Araneomorphae</taxon>
        <taxon>Entelegynae</taxon>
        <taxon>Araneoidea</taxon>
        <taxon>Araneidae</taxon>
        <taxon>Araneus</taxon>
    </lineage>
</organism>
<protein>
    <submittedName>
        <fullName evidence="2">Uncharacterized protein</fullName>
    </submittedName>
</protein>
<evidence type="ECO:0000256" key="1">
    <source>
        <dbReference type="SAM" id="MobiDB-lite"/>
    </source>
</evidence>
<feature type="region of interest" description="Disordered" evidence="1">
    <location>
        <begin position="1"/>
        <end position="42"/>
    </location>
</feature>
<evidence type="ECO:0000313" key="2">
    <source>
        <dbReference type="EMBL" id="GBO14035.1"/>
    </source>
</evidence>
<feature type="region of interest" description="Disordered" evidence="1">
    <location>
        <begin position="67"/>
        <end position="86"/>
    </location>
</feature>
<feature type="compositionally biased region" description="Basic and acidic residues" evidence="1">
    <location>
        <begin position="76"/>
        <end position="86"/>
    </location>
</feature>
<feature type="compositionally biased region" description="Basic residues" evidence="1">
    <location>
        <begin position="1"/>
        <end position="17"/>
    </location>
</feature>
<proteinExistence type="predicted"/>
<gene>
    <name evidence="2" type="ORF">AVEN_90291_1</name>
</gene>
<keyword evidence="3" id="KW-1185">Reference proteome</keyword>